<protein>
    <submittedName>
        <fullName evidence="1">Uncharacterized protein</fullName>
    </submittedName>
</protein>
<comment type="caution">
    <text evidence="1">The sequence shown here is derived from an EMBL/GenBank/DDBJ whole genome shotgun (WGS) entry which is preliminary data.</text>
</comment>
<dbReference type="HOGENOM" id="CLU_3351387_0_0_1"/>
<name>L8WM41_THACA</name>
<dbReference type="Proteomes" id="UP000011668">
    <property type="component" value="Unassembled WGS sequence"/>
</dbReference>
<reference evidence="1 2" key="1">
    <citation type="journal article" date="2013" name="Nat. Commun.">
        <title>The evolution and pathogenic mechanisms of the rice sheath blight pathogen.</title>
        <authorList>
            <person name="Zheng A."/>
            <person name="Lin R."/>
            <person name="Xu L."/>
            <person name="Qin P."/>
            <person name="Tang C."/>
            <person name="Ai P."/>
            <person name="Zhang D."/>
            <person name="Liu Y."/>
            <person name="Sun Z."/>
            <person name="Feng H."/>
            <person name="Wang Y."/>
            <person name="Chen Y."/>
            <person name="Liang X."/>
            <person name="Fu R."/>
            <person name="Li Q."/>
            <person name="Zhang J."/>
            <person name="Yu X."/>
            <person name="Xie Z."/>
            <person name="Ding L."/>
            <person name="Guan P."/>
            <person name="Tang J."/>
            <person name="Liang Y."/>
            <person name="Wang S."/>
            <person name="Deng Q."/>
            <person name="Li S."/>
            <person name="Zhu J."/>
            <person name="Wang L."/>
            <person name="Liu H."/>
            <person name="Li P."/>
        </authorList>
    </citation>
    <scope>NUCLEOTIDE SEQUENCE [LARGE SCALE GENOMIC DNA]</scope>
    <source>
        <strain evidence="2">AG-1 IA</strain>
    </source>
</reference>
<evidence type="ECO:0000313" key="1">
    <source>
        <dbReference type="EMBL" id="ELU37878.1"/>
    </source>
</evidence>
<proteinExistence type="predicted"/>
<gene>
    <name evidence="1" type="ORF">AG1IA_08090</name>
</gene>
<dbReference type="AlphaFoldDB" id="L8WM41"/>
<sequence length="37" mass="4267">MLRQPWYTYLPIQKVRADYLLGRGPVRTGQIGIAYDG</sequence>
<organism evidence="1 2">
    <name type="scientific">Thanatephorus cucumeris (strain AG1-IA)</name>
    <name type="common">Rice sheath blight fungus</name>
    <name type="synonym">Rhizoctonia solani</name>
    <dbReference type="NCBI Taxonomy" id="983506"/>
    <lineage>
        <taxon>Eukaryota</taxon>
        <taxon>Fungi</taxon>
        <taxon>Dikarya</taxon>
        <taxon>Basidiomycota</taxon>
        <taxon>Agaricomycotina</taxon>
        <taxon>Agaricomycetes</taxon>
        <taxon>Cantharellales</taxon>
        <taxon>Ceratobasidiaceae</taxon>
        <taxon>Rhizoctonia</taxon>
        <taxon>Rhizoctonia solani AG-1</taxon>
    </lineage>
</organism>
<dbReference type="EMBL" id="AFRT01002401">
    <property type="protein sequence ID" value="ELU37878.1"/>
    <property type="molecule type" value="Genomic_DNA"/>
</dbReference>
<evidence type="ECO:0000313" key="2">
    <source>
        <dbReference type="Proteomes" id="UP000011668"/>
    </source>
</evidence>
<accession>L8WM41</accession>
<keyword evidence="2" id="KW-1185">Reference proteome</keyword>